<dbReference type="SMART" id="SM00120">
    <property type="entry name" value="HX"/>
    <property type="match status" value="3"/>
</dbReference>
<dbReference type="Gene3D" id="2.110.10.10">
    <property type="entry name" value="Hemopexin-like domain"/>
    <property type="match status" value="1"/>
</dbReference>
<dbReference type="EMBL" id="CP039349">
    <property type="protein sequence ID" value="QCD92876.1"/>
    <property type="molecule type" value="Genomic_DNA"/>
</dbReference>
<feature type="repeat" description="Hemopexin" evidence="1">
    <location>
        <begin position="124"/>
        <end position="175"/>
    </location>
</feature>
<dbReference type="InterPro" id="IPR018487">
    <property type="entry name" value="Hemopexin-like_repeat"/>
</dbReference>
<proteinExistence type="predicted"/>
<evidence type="ECO:0000313" key="3">
    <source>
        <dbReference type="Proteomes" id="UP000501690"/>
    </source>
</evidence>
<dbReference type="SUPFAM" id="SSF50923">
    <property type="entry name" value="Hemopexin-like domain"/>
    <property type="match status" value="1"/>
</dbReference>
<evidence type="ECO:0000313" key="2">
    <source>
        <dbReference type="EMBL" id="QCD92876.1"/>
    </source>
</evidence>
<dbReference type="PROSITE" id="PS51642">
    <property type="entry name" value="HEMOPEXIN_2"/>
    <property type="match status" value="2"/>
</dbReference>
<name>A0A4D6LY20_VIGUN</name>
<sequence>MSNPAPYINAAFRSSREYEVYFFMKNKYVRLHYTPGRTDDEILTNLRLIRSGFPSLAGTPFAEPGIDCSFDTEANSAFRSTRGKEVYLFKGNEYCRIAYDSKKLVGTIRNIGDGFPVLKGTIFESGIDACFASHEESEAYLFKGDKYVRIKFTPGATHDTLVGDVRLILDGWPCLRGILPVN</sequence>
<keyword evidence="3" id="KW-1185">Reference proteome</keyword>
<dbReference type="Proteomes" id="UP000501690">
    <property type="component" value="Linkage Group LG5"/>
</dbReference>
<dbReference type="InterPro" id="IPR036375">
    <property type="entry name" value="Hemopexin-like_dom_sf"/>
</dbReference>
<evidence type="ECO:0000256" key="1">
    <source>
        <dbReference type="PROSITE-ProRule" id="PRU01011"/>
    </source>
</evidence>
<reference evidence="2 3" key="1">
    <citation type="submission" date="2019-04" db="EMBL/GenBank/DDBJ databases">
        <title>An improved genome assembly and genetic linkage map for asparagus bean, Vigna unguiculata ssp. sesquipedialis.</title>
        <authorList>
            <person name="Xia Q."/>
            <person name="Zhang R."/>
            <person name="Dong Y."/>
        </authorList>
    </citation>
    <scope>NUCLEOTIDE SEQUENCE [LARGE SCALE GENOMIC DNA]</scope>
    <source>
        <tissue evidence="2">Leaf</tissue>
    </source>
</reference>
<dbReference type="AlphaFoldDB" id="A0A4D6LY20"/>
<organism evidence="2 3">
    <name type="scientific">Vigna unguiculata</name>
    <name type="common">Cowpea</name>
    <dbReference type="NCBI Taxonomy" id="3917"/>
    <lineage>
        <taxon>Eukaryota</taxon>
        <taxon>Viridiplantae</taxon>
        <taxon>Streptophyta</taxon>
        <taxon>Embryophyta</taxon>
        <taxon>Tracheophyta</taxon>
        <taxon>Spermatophyta</taxon>
        <taxon>Magnoliopsida</taxon>
        <taxon>eudicotyledons</taxon>
        <taxon>Gunneridae</taxon>
        <taxon>Pentapetalae</taxon>
        <taxon>rosids</taxon>
        <taxon>fabids</taxon>
        <taxon>Fabales</taxon>
        <taxon>Fabaceae</taxon>
        <taxon>Papilionoideae</taxon>
        <taxon>50 kb inversion clade</taxon>
        <taxon>NPAAA clade</taxon>
        <taxon>indigoferoid/millettioid clade</taxon>
        <taxon>Phaseoleae</taxon>
        <taxon>Vigna</taxon>
    </lineage>
</organism>
<feature type="repeat" description="Hemopexin" evidence="1">
    <location>
        <begin position="63"/>
        <end position="118"/>
    </location>
</feature>
<protein>
    <submittedName>
        <fullName evidence="2">Hemopexin-like repeat</fullName>
    </submittedName>
</protein>
<accession>A0A4D6LY20</accession>
<gene>
    <name evidence="2" type="ORF">DEO72_LG5g945</name>
</gene>